<comment type="caution">
    <text evidence="2">The sequence shown here is derived from an EMBL/GenBank/DDBJ whole genome shotgun (WGS) entry which is preliminary data.</text>
</comment>
<organism evidence="2 3">
    <name type="scientific">Caulobacter hibisci</name>
    <dbReference type="NCBI Taxonomy" id="2035993"/>
    <lineage>
        <taxon>Bacteria</taxon>
        <taxon>Pseudomonadati</taxon>
        <taxon>Pseudomonadota</taxon>
        <taxon>Alphaproteobacteria</taxon>
        <taxon>Caulobacterales</taxon>
        <taxon>Caulobacteraceae</taxon>
        <taxon>Caulobacter</taxon>
    </lineage>
</organism>
<protein>
    <submittedName>
        <fullName evidence="2">DUF5076 domain-containing protein</fullName>
    </submittedName>
</protein>
<name>A0ABS0SVV9_9CAUL</name>
<dbReference type="EMBL" id="JADWOX010000003">
    <property type="protein sequence ID" value="MBI1683401.1"/>
    <property type="molecule type" value="Genomic_DNA"/>
</dbReference>
<proteinExistence type="predicted"/>
<sequence length="114" mass="12337">MREQPIPAAALRDAGATEMARIWVAEHGLHCGLCIGIYEEAPIDEALAWGVMLADLLRHLGRGLSAYYHRDPTEVVDTVLGAMRDELASPTTPMEGDLVGSLDDEPDEAASRSH</sequence>
<dbReference type="Pfam" id="PF16826">
    <property type="entry name" value="DUF5076"/>
    <property type="match status" value="1"/>
</dbReference>
<evidence type="ECO:0000313" key="3">
    <source>
        <dbReference type="Proteomes" id="UP000639859"/>
    </source>
</evidence>
<dbReference type="Gene3D" id="3.30.2370.10">
    <property type="entry name" value="putative pyruvate dehydrogenase"/>
    <property type="match status" value="1"/>
</dbReference>
<reference evidence="2 3" key="1">
    <citation type="submission" date="2020-11" db="EMBL/GenBank/DDBJ databases">
        <title>genome sequence of strain KACC 18849.</title>
        <authorList>
            <person name="Gao J."/>
            <person name="Zhang X."/>
        </authorList>
    </citation>
    <scope>NUCLEOTIDE SEQUENCE [LARGE SCALE GENOMIC DNA]</scope>
    <source>
        <strain evidence="2 3">KACC 18849</strain>
    </source>
</reference>
<evidence type="ECO:0000256" key="1">
    <source>
        <dbReference type="SAM" id="MobiDB-lite"/>
    </source>
</evidence>
<feature type="region of interest" description="Disordered" evidence="1">
    <location>
        <begin position="86"/>
        <end position="114"/>
    </location>
</feature>
<dbReference type="RefSeq" id="WP_198575334.1">
    <property type="nucleotide sequence ID" value="NZ_JADWOX010000003.1"/>
</dbReference>
<dbReference type="InterPro" id="IPR031796">
    <property type="entry name" value="DUF5076"/>
</dbReference>
<dbReference type="Proteomes" id="UP000639859">
    <property type="component" value="Unassembled WGS sequence"/>
</dbReference>
<keyword evidence="3" id="KW-1185">Reference proteome</keyword>
<gene>
    <name evidence="2" type="ORF">I4Q42_06970</name>
</gene>
<evidence type="ECO:0000313" key="2">
    <source>
        <dbReference type="EMBL" id="MBI1683401.1"/>
    </source>
</evidence>
<accession>A0ABS0SVV9</accession>